<feature type="signal peptide" evidence="1">
    <location>
        <begin position="1"/>
        <end position="17"/>
    </location>
</feature>
<gene>
    <name evidence="2" type="ORF">G6047_03260</name>
</gene>
<keyword evidence="3" id="KW-1185">Reference proteome</keyword>
<evidence type="ECO:0000256" key="1">
    <source>
        <dbReference type="SAM" id="SignalP"/>
    </source>
</evidence>
<organism evidence="2 3">
    <name type="scientific">Flavobacterium silvaticum</name>
    <dbReference type="NCBI Taxonomy" id="1852020"/>
    <lineage>
        <taxon>Bacteria</taxon>
        <taxon>Pseudomonadati</taxon>
        <taxon>Bacteroidota</taxon>
        <taxon>Flavobacteriia</taxon>
        <taxon>Flavobacteriales</taxon>
        <taxon>Flavobacteriaceae</taxon>
        <taxon>Flavobacterium</taxon>
    </lineage>
</organism>
<keyword evidence="1" id="KW-0732">Signal</keyword>
<reference evidence="2" key="1">
    <citation type="submission" date="2020-02" db="EMBL/GenBank/DDBJ databases">
        <title>Flavobacterium sp. genome.</title>
        <authorList>
            <person name="Jung H.S."/>
            <person name="Baek J.H."/>
            <person name="Jeon C.O."/>
        </authorList>
    </citation>
    <scope>NUCLEOTIDE SEQUENCE</scope>
    <source>
        <strain evidence="2">SE-s28</strain>
    </source>
</reference>
<accession>A0A972FJ82</accession>
<dbReference type="RefSeq" id="WP_169526044.1">
    <property type="nucleotide sequence ID" value="NZ_JAAMPU010000098.1"/>
</dbReference>
<evidence type="ECO:0000313" key="3">
    <source>
        <dbReference type="Proteomes" id="UP000712080"/>
    </source>
</evidence>
<evidence type="ECO:0000313" key="2">
    <source>
        <dbReference type="EMBL" id="NMH27039.1"/>
    </source>
</evidence>
<dbReference type="AlphaFoldDB" id="A0A972FJ82"/>
<sequence length="468" mass="53686">MKKILLLLTLICNSIFANPIFEYKLGKHEKLQGTFTAELGNGKTLHLISIKNTDTKEFLLIPFLVDADKSVHKMNPGVSKELFAILSYHNNGNVTTLVSYSEKSNQLQIIDFDMVSGQNTITLTPEAYRPDNIFRLDDKTVLVHFLDKSKKVETRTIFSGSNQISGSIEIPKEQQKAFKELVAEVPQTVNQNEFVKNGSISKRKGYLQDNHLIYTFEKDEDDFGLYDFDLASTSGFTQTKINPEFSKETKEISNYVFGKKMLFLGVEKQDVKLKSFDLASGKSEGNLSFASDLNASVNSELLTEYIKNALKSAMKPTLTVNKTKSGNLALRADSVDSRNYSYNYNWWYIHWHMQQMMMMQQQQQLQLLQMQRQQQMMTRGPAQQDSDFFLLPEKSKEVKAIEFTISPDFKLATGEDELQFRNLDQGKYMEKYKTTKIEEASSGFTSNEIRVIYQDYKSKTVFIEVDML</sequence>
<proteinExistence type="predicted"/>
<comment type="caution">
    <text evidence="2">The sequence shown here is derived from an EMBL/GenBank/DDBJ whole genome shotgun (WGS) entry which is preliminary data.</text>
</comment>
<feature type="chain" id="PRO_5037126071" evidence="1">
    <location>
        <begin position="18"/>
        <end position="468"/>
    </location>
</feature>
<dbReference type="Proteomes" id="UP000712080">
    <property type="component" value="Unassembled WGS sequence"/>
</dbReference>
<name>A0A972FJ82_9FLAO</name>
<protein>
    <submittedName>
        <fullName evidence="2">Uncharacterized protein</fullName>
    </submittedName>
</protein>
<dbReference type="EMBL" id="JAAMPU010000098">
    <property type="protein sequence ID" value="NMH27039.1"/>
    <property type="molecule type" value="Genomic_DNA"/>
</dbReference>